<dbReference type="EMBL" id="CAJHJT010000034">
    <property type="protein sequence ID" value="CAD7005604.1"/>
    <property type="molecule type" value="Genomic_DNA"/>
</dbReference>
<evidence type="ECO:0000313" key="1">
    <source>
        <dbReference type="EMBL" id="CAD7005604.1"/>
    </source>
</evidence>
<accession>A0A811V3V2</accession>
<name>A0A811V3V2_CERCA</name>
<sequence>MLTSSKCKTRAIDSAALNRTLPAIYNSTPSSSSSSLTSSYGNVLTATRIRRARHTPHAKHKSELSIATASASAGVFASKVDETESLNPTKRDENIFAAAAAAGLVLRRCAIATLCFAEVDILQQHRPAKQRQQTKQ</sequence>
<gene>
    <name evidence="1" type="ORF">CCAP1982_LOCUS13963</name>
</gene>
<keyword evidence="2" id="KW-1185">Reference proteome</keyword>
<protein>
    <submittedName>
        <fullName evidence="1">(Mediterranean fruit fly) hypothetical protein</fullName>
    </submittedName>
</protein>
<comment type="caution">
    <text evidence="1">The sequence shown here is derived from an EMBL/GenBank/DDBJ whole genome shotgun (WGS) entry which is preliminary data.</text>
</comment>
<dbReference type="Proteomes" id="UP000606786">
    <property type="component" value="Unassembled WGS sequence"/>
</dbReference>
<organism evidence="1 2">
    <name type="scientific">Ceratitis capitata</name>
    <name type="common">Mediterranean fruit fly</name>
    <name type="synonym">Tephritis capitata</name>
    <dbReference type="NCBI Taxonomy" id="7213"/>
    <lineage>
        <taxon>Eukaryota</taxon>
        <taxon>Metazoa</taxon>
        <taxon>Ecdysozoa</taxon>
        <taxon>Arthropoda</taxon>
        <taxon>Hexapoda</taxon>
        <taxon>Insecta</taxon>
        <taxon>Pterygota</taxon>
        <taxon>Neoptera</taxon>
        <taxon>Endopterygota</taxon>
        <taxon>Diptera</taxon>
        <taxon>Brachycera</taxon>
        <taxon>Muscomorpha</taxon>
        <taxon>Tephritoidea</taxon>
        <taxon>Tephritidae</taxon>
        <taxon>Ceratitis</taxon>
        <taxon>Ceratitis</taxon>
    </lineage>
</organism>
<reference evidence="1" key="1">
    <citation type="submission" date="2020-11" db="EMBL/GenBank/DDBJ databases">
        <authorList>
            <person name="Whitehead M."/>
        </authorList>
    </citation>
    <scope>NUCLEOTIDE SEQUENCE</scope>
    <source>
        <strain evidence="1">EGII</strain>
    </source>
</reference>
<proteinExistence type="predicted"/>
<dbReference type="AlphaFoldDB" id="A0A811V3V2"/>
<evidence type="ECO:0000313" key="2">
    <source>
        <dbReference type="Proteomes" id="UP000606786"/>
    </source>
</evidence>